<accession>A0AAU7CQH8</accession>
<dbReference type="AlphaFoldDB" id="A0AAU7CQH8"/>
<sequence length="491" mass="56399">MIDTEVERPHVVLVVPRGESVRTFLYSDTLGSLAAKARVTLLSVIDDAKFTDHFRSSCDELIPLRYHPEHRVVSYLRMITDTAHDRWLWSEVAKNRWEIRREEAKGGAARLKRAVLEGVSCGFAFRRGLEFLTGLERYVNWTLRPTGHFEALWAELKPDLVFNCSHVHGPAGELPLKSAHRMGIPTAGFIFSWDNLTSRSRIFVPYDDFMVWTDRMRDDLLRLYRGVQPDHVFVTGTPQFDFHFKDEYHLSREELCRRIGIDPKRPFILYTTGVDKHFPEEYRHVESVIGLLQEIEPEVRPQLVVRTYVKGTSPEMRALADRRHPDVVFPPVLWEEKWYTPQYEDLALYTSLLRHTCLGINAASTVSLELMIHDKPIINLGFDPPGSHLPFILRFARHIDFDHFRPVAQSGATMVARSVDDMRAMLHQGLTRPWDGREARKSFLRSMFGTSLDGNSGRRVADRLLALAGRGRTGRFEEVPVSPNDSATIGV</sequence>
<reference evidence="1" key="1">
    <citation type="submission" date="2024-05" db="EMBL/GenBank/DDBJ databases">
        <title>Planctomycetes of the genus Singulisphaera possess chitinolytic capabilities.</title>
        <authorList>
            <person name="Ivanova A."/>
        </authorList>
    </citation>
    <scope>NUCLEOTIDE SEQUENCE</scope>
    <source>
        <strain evidence="1">Ch08T</strain>
    </source>
</reference>
<evidence type="ECO:0008006" key="2">
    <source>
        <dbReference type="Google" id="ProtNLM"/>
    </source>
</evidence>
<evidence type="ECO:0000313" key="1">
    <source>
        <dbReference type="EMBL" id="XBH07350.1"/>
    </source>
</evidence>
<dbReference type="RefSeq" id="WP_406700187.1">
    <property type="nucleotide sequence ID" value="NZ_CP155447.1"/>
</dbReference>
<proteinExistence type="predicted"/>
<gene>
    <name evidence="1" type="ORF">V5E97_15290</name>
</gene>
<dbReference type="EMBL" id="CP155447">
    <property type="protein sequence ID" value="XBH07350.1"/>
    <property type="molecule type" value="Genomic_DNA"/>
</dbReference>
<dbReference type="SUPFAM" id="SSF53756">
    <property type="entry name" value="UDP-Glycosyltransferase/glycogen phosphorylase"/>
    <property type="match status" value="1"/>
</dbReference>
<organism evidence="1">
    <name type="scientific">Singulisphaera sp. Ch08</name>
    <dbReference type="NCBI Taxonomy" id="3120278"/>
    <lineage>
        <taxon>Bacteria</taxon>
        <taxon>Pseudomonadati</taxon>
        <taxon>Planctomycetota</taxon>
        <taxon>Planctomycetia</taxon>
        <taxon>Isosphaerales</taxon>
        <taxon>Isosphaeraceae</taxon>
        <taxon>Singulisphaera</taxon>
    </lineage>
</organism>
<name>A0AAU7CQH8_9BACT</name>
<protein>
    <recommendedName>
        <fullName evidence="2">Glycosyltransferase</fullName>
    </recommendedName>
</protein>